<dbReference type="EMBL" id="JADDOJ010000099">
    <property type="protein sequence ID" value="MBE7942435.1"/>
    <property type="molecule type" value="Genomic_DNA"/>
</dbReference>
<dbReference type="RefSeq" id="WP_193781989.1">
    <property type="nucleotide sequence ID" value="NZ_JADDOJ010000099.1"/>
</dbReference>
<organism evidence="1 2">
    <name type="scientific">Ramlibacter aquaticus</name>
    <dbReference type="NCBI Taxonomy" id="2780094"/>
    <lineage>
        <taxon>Bacteria</taxon>
        <taxon>Pseudomonadati</taxon>
        <taxon>Pseudomonadota</taxon>
        <taxon>Betaproteobacteria</taxon>
        <taxon>Burkholderiales</taxon>
        <taxon>Comamonadaceae</taxon>
        <taxon>Ramlibacter</taxon>
    </lineage>
</organism>
<evidence type="ECO:0000313" key="1">
    <source>
        <dbReference type="EMBL" id="MBE7942435.1"/>
    </source>
</evidence>
<proteinExistence type="predicted"/>
<protein>
    <submittedName>
        <fullName evidence="1">Uncharacterized protein</fullName>
    </submittedName>
</protein>
<name>A0ABR9SJA9_9BURK</name>
<dbReference type="Proteomes" id="UP000715965">
    <property type="component" value="Unassembled WGS sequence"/>
</dbReference>
<sequence length="308" mass="33342">MPDPDRTASLMTPAKMARVQPRAAANPAAYLDAMASDVGHQHVARLAQLRVELEQQAQQRDYAPLAAQLQRVADALPQLDFSLLERRGLLARLTGKGRSAGAGFCAQYEQQKAELAALQGLLEGLQARQGGQASRTDLTLLELEVEYRAIDKIIDQGARWLQDMRNQLKTRGAAATTDEERQQLRLEAARCETLVARLKALRAASGAAQQAHQQAQASAARRAAIVQALQQVAATRVRAWRQRLDPVAEDAAETGSTRLSLEGPMDCHRELQLGIKQALADCGQLQAHEAGLATGLQALAAQLQAMQA</sequence>
<reference evidence="1 2" key="1">
    <citation type="submission" date="2020-10" db="EMBL/GenBank/DDBJ databases">
        <title>Draft genome of Ramlibacter aquaticus LMG 30558.</title>
        <authorList>
            <person name="Props R."/>
        </authorList>
    </citation>
    <scope>NUCLEOTIDE SEQUENCE [LARGE SCALE GENOMIC DNA]</scope>
    <source>
        <strain evidence="1 2">LMG 30558</strain>
    </source>
</reference>
<keyword evidence="2" id="KW-1185">Reference proteome</keyword>
<evidence type="ECO:0000313" key="2">
    <source>
        <dbReference type="Proteomes" id="UP000715965"/>
    </source>
</evidence>
<accession>A0ABR9SJA9</accession>
<comment type="caution">
    <text evidence="1">The sequence shown here is derived from an EMBL/GenBank/DDBJ whole genome shotgun (WGS) entry which is preliminary data.</text>
</comment>
<gene>
    <name evidence="1" type="ORF">IM725_17845</name>
</gene>